<dbReference type="GeneID" id="303189041"/>
<dbReference type="Pfam" id="PF14542">
    <property type="entry name" value="Acetyltransf_CG"/>
    <property type="match status" value="1"/>
</dbReference>
<feature type="domain" description="N-acetyltransferase" evidence="1">
    <location>
        <begin position="5"/>
        <end position="91"/>
    </location>
</feature>
<dbReference type="EMBL" id="QPGL01000001">
    <property type="protein sequence ID" value="RCS73708.1"/>
    <property type="molecule type" value="Genomic_DNA"/>
</dbReference>
<dbReference type="SUPFAM" id="SSF55729">
    <property type="entry name" value="Acyl-CoA N-acyltransferases (Nat)"/>
    <property type="match status" value="1"/>
</dbReference>
<evidence type="ECO:0000259" key="1">
    <source>
        <dbReference type="PROSITE" id="PS51729"/>
    </source>
</evidence>
<dbReference type="Gene3D" id="3.40.630.30">
    <property type="match status" value="1"/>
</dbReference>
<dbReference type="PROSITE" id="PS51729">
    <property type="entry name" value="GNAT_YJDJ"/>
    <property type="match status" value="1"/>
</dbReference>
<dbReference type="InterPro" id="IPR016181">
    <property type="entry name" value="Acyl_CoA_acyltransferase"/>
</dbReference>
<dbReference type="RefSeq" id="WP_086961433.1">
    <property type="nucleotide sequence ID" value="NZ_AP018680.1"/>
</dbReference>
<keyword evidence="2" id="KW-0808">Transferase</keyword>
<dbReference type="PANTHER" id="PTHR31435">
    <property type="entry name" value="PROTEIN NATD1"/>
    <property type="match status" value="1"/>
</dbReference>
<keyword evidence="3" id="KW-1185">Reference proteome</keyword>
<comment type="caution">
    <text evidence="2">The sequence shown here is derived from an EMBL/GenBank/DDBJ whole genome shotgun (WGS) entry which is preliminary data.</text>
</comment>
<dbReference type="AlphaFoldDB" id="A0A368LPE1"/>
<dbReference type="InterPro" id="IPR031165">
    <property type="entry name" value="GNAT_YJDJ"/>
</dbReference>
<proteinExistence type="predicted"/>
<name>A0A368LPE1_9VIBR</name>
<dbReference type="InterPro" id="IPR045057">
    <property type="entry name" value="Gcn5-rel_NAT"/>
</dbReference>
<accession>A0A368LPE1</accession>
<dbReference type="Proteomes" id="UP000252479">
    <property type="component" value="Unassembled WGS sequence"/>
</dbReference>
<reference evidence="2 3" key="1">
    <citation type="journal article" date="2017" name="Elife">
        <title>Extensive horizontal gene transfer in cheese-associated bacteria.</title>
        <authorList>
            <person name="Bonham K.S."/>
            <person name="Wolfe B.E."/>
            <person name="Dutton R.J."/>
        </authorList>
    </citation>
    <scope>NUCLEOTIDE SEQUENCE [LARGE SCALE GENOMIC DNA]</scope>
    <source>
        <strain evidence="2 3">JB196</strain>
    </source>
</reference>
<evidence type="ECO:0000313" key="3">
    <source>
        <dbReference type="Proteomes" id="UP000252479"/>
    </source>
</evidence>
<protein>
    <submittedName>
        <fullName evidence="2">N-acetyltransferase</fullName>
    </submittedName>
</protein>
<dbReference type="PANTHER" id="PTHR31435:SF9">
    <property type="entry name" value="PROTEIN NATD1"/>
    <property type="match status" value="1"/>
</dbReference>
<organism evidence="2 3">
    <name type="scientific">Vibrio casei</name>
    <dbReference type="NCBI Taxonomy" id="673372"/>
    <lineage>
        <taxon>Bacteria</taxon>
        <taxon>Pseudomonadati</taxon>
        <taxon>Pseudomonadota</taxon>
        <taxon>Gammaproteobacteria</taxon>
        <taxon>Vibrionales</taxon>
        <taxon>Vibrionaceae</taxon>
        <taxon>Vibrio</taxon>
    </lineage>
</organism>
<sequence>MANFTHDDKQQRYQVEVAPEQWARLDYSIQGDVLVITHTFVPDALRGRGCGKILMETVLSDIEHLGKKVKPVCSYAVVYLQRHTQWQHLIG</sequence>
<evidence type="ECO:0000313" key="2">
    <source>
        <dbReference type="EMBL" id="RCS73708.1"/>
    </source>
</evidence>
<dbReference type="GO" id="GO:0016740">
    <property type="term" value="F:transferase activity"/>
    <property type="evidence" value="ECO:0007669"/>
    <property type="project" value="UniProtKB-KW"/>
</dbReference>
<dbReference type="OrthoDB" id="9813275at2"/>
<gene>
    <name evidence="2" type="ORF">CIK83_08915</name>
</gene>